<dbReference type="GO" id="GO:0006352">
    <property type="term" value="P:DNA-templated transcription initiation"/>
    <property type="evidence" value="ECO:0007669"/>
    <property type="project" value="InterPro"/>
</dbReference>
<keyword evidence="5" id="KW-0238">DNA-binding</keyword>
<dbReference type="InterPro" id="IPR014284">
    <property type="entry name" value="RNA_pol_sigma-70_dom"/>
</dbReference>
<accession>A0A8J6PF49</accession>
<dbReference type="Gene3D" id="1.10.10.10">
    <property type="entry name" value="Winged helix-like DNA-binding domain superfamily/Winged helix DNA-binding domain"/>
    <property type="match status" value="1"/>
</dbReference>
<dbReference type="Proteomes" id="UP000632659">
    <property type="component" value="Unassembled WGS sequence"/>
</dbReference>
<comment type="function">
    <text evidence="7">Sigma factors are initiation factors that promote the attachment of RNA polymerase to specific initiation sites and are then released. Sigma-S contributes to the protection against external stress, thus playing a role in cellular fitness and survival.</text>
</comment>
<evidence type="ECO:0000259" key="8">
    <source>
        <dbReference type="Pfam" id="PF04542"/>
    </source>
</evidence>
<evidence type="ECO:0000256" key="3">
    <source>
        <dbReference type="ARBA" id="ARBA00023015"/>
    </source>
</evidence>
<evidence type="ECO:0000256" key="6">
    <source>
        <dbReference type="ARBA" id="ARBA00023163"/>
    </source>
</evidence>
<dbReference type="EMBL" id="JACRTL010000007">
    <property type="protein sequence ID" value="MBC8611738.1"/>
    <property type="molecule type" value="Genomic_DNA"/>
</dbReference>
<dbReference type="InterPro" id="IPR007627">
    <property type="entry name" value="RNA_pol_sigma70_r2"/>
</dbReference>
<dbReference type="Pfam" id="PF04542">
    <property type="entry name" value="Sigma70_r2"/>
    <property type="match status" value="1"/>
</dbReference>
<evidence type="ECO:0000313" key="10">
    <source>
        <dbReference type="EMBL" id="MBC8611738.1"/>
    </source>
</evidence>
<sequence length="194" mass="22066">MAFRPKKNGHAISDEELVRAYHQGDNTSFVELISRYLDLIDAKLTQFHCSGAEREDVKQEALMALLNAVKLYDPGKETRFSTFASRCVENSVLRSLQHRNTKKARLLSDAVSIDEAKEIAVQENPEDLYIDQEGYHVMLGKIEVNLSEFEKNVLFSYLDGNSYAQISTQFGASQKSVDNALQRVRRKLKTVFSK</sequence>
<evidence type="ECO:0000256" key="7">
    <source>
        <dbReference type="ARBA" id="ARBA00024701"/>
    </source>
</evidence>
<dbReference type="Gene3D" id="1.10.1740.10">
    <property type="match status" value="1"/>
</dbReference>
<evidence type="ECO:0000256" key="4">
    <source>
        <dbReference type="ARBA" id="ARBA00023082"/>
    </source>
</evidence>
<feature type="domain" description="RNA polymerase sigma factor 70 region 4 type 2" evidence="9">
    <location>
        <begin position="153"/>
        <end position="188"/>
    </location>
</feature>
<dbReference type="PANTHER" id="PTHR30385">
    <property type="entry name" value="SIGMA FACTOR F FLAGELLAR"/>
    <property type="match status" value="1"/>
</dbReference>
<evidence type="ECO:0000256" key="2">
    <source>
        <dbReference type="ARBA" id="ARBA00021245"/>
    </source>
</evidence>
<comment type="similarity">
    <text evidence="1">Belongs to the sigma-70 factor family.</text>
</comment>
<dbReference type="NCBIfam" id="TIGR02937">
    <property type="entry name" value="sigma70-ECF"/>
    <property type="match status" value="1"/>
</dbReference>
<dbReference type="AlphaFoldDB" id="A0A8J6PF49"/>
<dbReference type="InterPro" id="IPR036388">
    <property type="entry name" value="WH-like_DNA-bd_sf"/>
</dbReference>
<comment type="caution">
    <text evidence="10">The sequence shown here is derived from an EMBL/GenBank/DDBJ whole genome shotgun (WGS) entry which is preliminary data.</text>
</comment>
<dbReference type="SUPFAM" id="SSF46894">
    <property type="entry name" value="C-terminal effector domain of the bipartite response regulators"/>
    <property type="match status" value="1"/>
</dbReference>
<dbReference type="GO" id="GO:0016987">
    <property type="term" value="F:sigma factor activity"/>
    <property type="evidence" value="ECO:0007669"/>
    <property type="project" value="UniProtKB-KW"/>
</dbReference>
<keyword evidence="11" id="KW-1185">Reference proteome</keyword>
<evidence type="ECO:0000256" key="5">
    <source>
        <dbReference type="ARBA" id="ARBA00023125"/>
    </source>
</evidence>
<evidence type="ECO:0000256" key="1">
    <source>
        <dbReference type="ARBA" id="ARBA00007788"/>
    </source>
</evidence>
<dbReference type="GO" id="GO:0003677">
    <property type="term" value="F:DNA binding"/>
    <property type="evidence" value="ECO:0007669"/>
    <property type="project" value="UniProtKB-KW"/>
</dbReference>
<evidence type="ECO:0000259" key="9">
    <source>
        <dbReference type="Pfam" id="PF08281"/>
    </source>
</evidence>
<organism evidence="10 11">
    <name type="scientific">Massiliimalia timonensis</name>
    <dbReference type="NCBI Taxonomy" id="1987501"/>
    <lineage>
        <taxon>Bacteria</taxon>
        <taxon>Bacillati</taxon>
        <taxon>Bacillota</taxon>
        <taxon>Clostridia</taxon>
        <taxon>Eubacteriales</taxon>
        <taxon>Oscillospiraceae</taxon>
        <taxon>Massiliimalia</taxon>
    </lineage>
</organism>
<dbReference type="SUPFAM" id="SSF88946">
    <property type="entry name" value="Sigma2 domain of RNA polymerase sigma factors"/>
    <property type="match status" value="1"/>
</dbReference>
<dbReference type="PIRSF" id="PIRSF002939">
    <property type="entry name" value="RNA_polymerase_sigma-H_factor"/>
    <property type="match status" value="1"/>
</dbReference>
<dbReference type="InterPro" id="IPR013325">
    <property type="entry name" value="RNA_pol_sigma_r2"/>
</dbReference>
<name>A0A8J6PF49_9FIRM</name>
<dbReference type="RefSeq" id="WP_187536744.1">
    <property type="nucleotide sequence ID" value="NZ_JACRTL010000007.1"/>
</dbReference>
<protein>
    <recommendedName>
        <fullName evidence="2">RNA polymerase sigma factor SigS</fullName>
    </recommendedName>
</protein>
<keyword evidence="6" id="KW-0804">Transcription</keyword>
<dbReference type="Pfam" id="PF08281">
    <property type="entry name" value="Sigma70_r4_2"/>
    <property type="match status" value="1"/>
</dbReference>
<keyword evidence="3" id="KW-0805">Transcription regulation</keyword>
<proteinExistence type="inferred from homology"/>
<reference evidence="10" key="1">
    <citation type="submission" date="2020-08" db="EMBL/GenBank/DDBJ databases">
        <title>Genome public.</title>
        <authorList>
            <person name="Liu C."/>
            <person name="Sun Q."/>
        </authorList>
    </citation>
    <scope>NUCLEOTIDE SEQUENCE</scope>
    <source>
        <strain evidence="10">NSJ-15</strain>
    </source>
</reference>
<dbReference type="InterPro" id="IPR013249">
    <property type="entry name" value="RNA_pol_sigma70_r4_t2"/>
</dbReference>
<gene>
    <name evidence="10" type="ORF">H8702_11620</name>
</gene>
<keyword evidence="4" id="KW-0731">Sigma factor</keyword>
<evidence type="ECO:0000313" key="11">
    <source>
        <dbReference type="Proteomes" id="UP000632659"/>
    </source>
</evidence>
<feature type="domain" description="RNA polymerase sigma-70 region 2" evidence="8">
    <location>
        <begin position="32"/>
        <end position="99"/>
    </location>
</feature>
<dbReference type="PANTHER" id="PTHR30385:SF1">
    <property type="entry name" value="RNA POLYMERASE SIGMA-H FACTOR"/>
    <property type="match status" value="1"/>
</dbReference>
<dbReference type="InterPro" id="IPR016032">
    <property type="entry name" value="Sig_transdc_resp-reg_C-effctor"/>
</dbReference>
<dbReference type="InterPro" id="IPR016371">
    <property type="entry name" value="RNA_pol_sigma-H_factor"/>
</dbReference>